<evidence type="ECO:0000256" key="1">
    <source>
        <dbReference type="ARBA" id="ARBA00010986"/>
    </source>
</evidence>
<dbReference type="InterPro" id="IPR044144">
    <property type="entry name" value="SAF_UxaA/GarD"/>
</dbReference>
<dbReference type="Pfam" id="PF04295">
    <property type="entry name" value="GD_AH_second"/>
    <property type="match status" value="1"/>
</dbReference>
<dbReference type="CDD" id="cd11613">
    <property type="entry name" value="SAF_AH_GD"/>
    <property type="match status" value="1"/>
</dbReference>
<dbReference type="Pfam" id="PF08666">
    <property type="entry name" value="SAF"/>
    <property type="match status" value="1"/>
</dbReference>
<dbReference type="PANTHER" id="PTHR30536">
    <property type="entry name" value="ALTRONATE/GALACTARATE DEHYDRATASE"/>
    <property type="match status" value="1"/>
</dbReference>
<dbReference type="GO" id="GO:0016829">
    <property type="term" value="F:lyase activity"/>
    <property type="evidence" value="ECO:0007669"/>
    <property type="project" value="UniProtKB-KW"/>
</dbReference>
<accession>A0A5S9MKT6</accession>
<keyword evidence="2" id="KW-0456">Lyase</keyword>
<dbReference type="InterPro" id="IPR048332">
    <property type="entry name" value="GD_AH_C"/>
</dbReference>
<evidence type="ECO:0000256" key="2">
    <source>
        <dbReference type="ARBA" id="ARBA00023239"/>
    </source>
</evidence>
<evidence type="ECO:0000313" key="5">
    <source>
        <dbReference type="Proteomes" id="UP000464658"/>
    </source>
</evidence>
<sequence length="314" mass="34852">MKVRGESMKDFIVIHPSDNVGIALKGLEQGEELQHQGHTIILKETVAKGHKFALAEIKQRENIIKYGYPIGHAVTAISAGEWVHTHNIKKPIYLASWNTNTSLHYQKTPMKKRILHLKGINEKNGGSGIRNELWIVPTVGCVNGIADQMIQIFTAEMGGNIHPFETALVLKHNYGCSQLGDDHENTKTILQNAVKHPNAGGVLVLGLGCENNDIEDFQSTLGEYDRTRVKFLRSQEVGDEIETGVALLKEIYDAAKEDHREDIPLSELKIGLKCGGSDGFSGITAKSAFRQTVRFSCRARRNNCADRSARNVWC</sequence>
<dbReference type="Proteomes" id="UP000464658">
    <property type="component" value="Chromosome"/>
</dbReference>
<dbReference type="EMBL" id="AP021906">
    <property type="protein sequence ID" value="BBP92236.1"/>
    <property type="molecule type" value="Genomic_DNA"/>
</dbReference>
<dbReference type="Pfam" id="PF20629">
    <property type="entry name" value="GD_AH_C"/>
    <property type="match status" value="1"/>
</dbReference>
<protein>
    <recommendedName>
        <fullName evidence="3">SAF domain-containing protein</fullName>
    </recommendedName>
</protein>
<reference evidence="4 5" key="1">
    <citation type="submission" date="2019-12" db="EMBL/GenBank/DDBJ databases">
        <title>Full genome sequence of a Bacillus safensis strain isolated from commercially available natto in Indonesia.</title>
        <authorList>
            <person name="Yoshida M."/>
            <person name="Uomi M."/>
            <person name="Waturangi D."/>
            <person name="Ekaputri J.J."/>
            <person name="Setiamarga D.H.E."/>
        </authorList>
    </citation>
    <scope>NUCLEOTIDE SEQUENCE [LARGE SCALE GENOMIC DNA]</scope>
    <source>
        <strain evidence="4 5">IDN1</strain>
    </source>
</reference>
<evidence type="ECO:0000313" key="4">
    <source>
        <dbReference type="EMBL" id="BBP92236.1"/>
    </source>
</evidence>
<gene>
    <name evidence="4" type="ORF">BsIDN1_58540</name>
</gene>
<comment type="similarity">
    <text evidence="1">Belongs to the UxaA family.</text>
</comment>
<evidence type="ECO:0000259" key="3">
    <source>
        <dbReference type="SMART" id="SM00858"/>
    </source>
</evidence>
<organism evidence="4 5">
    <name type="scientific">Bacillus safensis</name>
    <dbReference type="NCBI Taxonomy" id="561879"/>
    <lineage>
        <taxon>Bacteria</taxon>
        <taxon>Bacillati</taxon>
        <taxon>Bacillota</taxon>
        <taxon>Bacilli</taxon>
        <taxon>Bacillales</taxon>
        <taxon>Bacillaceae</taxon>
        <taxon>Bacillus</taxon>
    </lineage>
</organism>
<feature type="domain" description="SAF" evidence="3">
    <location>
        <begin position="18"/>
        <end position="89"/>
    </location>
</feature>
<dbReference type="InterPro" id="IPR013974">
    <property type="entry name" value="SAF"/>
</dbReference>
<dbReference type="InterPro" id="IPR052172">
    <property type="entry name" value="UxaA_altronate/galactarate_dh"/>
</dbReference>
<dbReference type="PANTHER" id="PTHR30536:SF5">
    <property type="entry name" value="ALTRONATE DEHYDRATASE"/>
    <property type="match status" value="1"/>
</dbReference>
<proteinExistence type="inferred from homology"/>
<dbReference type="AlphaFoldDB" id="A0A5S9MKT6"/>
<dbReference type="Gene3D" id="2.30.130.110">
    <property type="match status" value="1"/>
</dbReference>
<dbReference type="SMART" id="SM00858">
    <property type="entry name" value="SAF"/>
    <property type="match status" value="1"/>
</dbReference>
<dbReference type="InterPro" id="IPR007392">
    <property type="entry name" value="GD_AH_second"/>
</dbReference>
<name>A0A5S9MKT6_BACIA</name>
<dbReference type="GO" id="GO:0019698">
    <property type="term" value="P:D-galacturonate catabolic process"/>
    <property type="evidence" value="ECO:0007669"/>
    <property type="project" value="TreeGrafter"/>
</dbReference>